<protein>
    <recommendedName>
        <fullName evidence="6">DUF641 domain-containing protein</fullName>
    </recommendedName>
</protein>
<keyword evidence="3" id="KW-0732">Signal</keyword>
<evidence type="ECO:0008006" key="6">
    <source>
        <dbReference type="Google" id="ProtNLM"/>
    </source>
</evidence>
<feature type="transmembrane region" description="Helical" evidence="2">
    <location>
        <begin position="355"/>
        <end position="375"/>
    </location>
</feature>
<keyword evidence="2" id="KW-0812">Transmembrane</keyword>
<keyword evidence="2" id="KW-0472">Membrane</keyword>
<dbReference type="Gramene" id="TKW38759">
    <property type="protein sequence ID" value="TKW38759"/>
    <property type="gene ID" value="SEVIR_1G136800v2"/>
</dbReference>
<reference evidence="4" key="1">
    <citation type="submission" date="2019-03" db="EMBL/GenBank/DDBJ databases">
        <title>WGS assembly of Setaria viridis.</title>
        <authorList>
            <person name="Huang P."/>
            <person name="Jenkins J."/>
            <person name="Grimwood J."/>
            <person name="Barry K."/>
            <person name="Healey A."/>
            <person name="Mamidi S."/>
            <person name="Sreedasyam A."/>
            <person name="Shu S."/>
            <person name="Feldman M."/>
            <person name="Wu J."/>
            <person name="Yu Y."/>
            <person name="Chen C."/>
            <person name="Johnson J."/>
            <person name="Rokhsar D."/>
            <person name="Baxter I."/>
            <person name="Schmutz J."/>
            <person name="Brutnell T."/>
            <person name="Kellogg E."/>
        </authorList>
    </citation>
    <scope>NUCLEOTIDE SEQUENCE [LARGE SCALE GENOMIC DNA]</scope>
</reference>
<evidence type="ECO:0000313" key="4">
    <source>
        <dbReference type="EMBL" id="TKW38759.1"/>
    </source>
</evidence>
<evidence type="ECO:0000313" key="5">
    <source>
        <dbReference type="Proteomes" id="UP000298652"/>
    </source>
</evidence>
<dbReference type="OMA" id="FPLMSAW"/>
<dbReference type="PANTHER" id="PTHR34360">
    <property type="entry name" value="OS08G0519400 PROTEIN"/>
    <property type="match status" value="1"/>
</dbReference>
<gene>
    <name evidence="4" type="ORF">SEVIR_1G136800v2</name>
</gene>
<evidence type="ECO:0000256" key="2">
    <source>
        <dbReference type="SAM" id="Phobius"/>
    </source>
</evidence>
<feature type="signal peptide" evidence="3">
    <location>
        <begin position="1"/>
        <end position="25"/>
    </location>
</feature>
<dbReference type="AlphaFoldDB" id="A0A4U6WCM8"/>
<feature type="coiled-coil region" evidence="1">
    <location>
        <begin position="71"/>
        <end position="98"/>
    </location>
</feature>
<dbReference type="Proteomes" id="UP000298652">
    <property type="component" value="Chromosome 1"/>
</dbReference>
<sequence>MASRAAVALLLPVRLLSLALRPCFSHSSTAAPRRARAAAALLAVAALVSAICAVPDAGTRPVVATGADADADALRSEIEALRLKIAQLESLLEENTKTLNSKASILEEDNKLIEAMECDIQLLIDGPESTKDSKSKSYSAGNIKSMEDEVQQLQQEVSKINKNSDTIESLARDTERRVETLSSEVKKIEDIIAEQWIQIRQFEQAFVLTKMMASKVHERSRPLQMVFKWPGKETILKYAGDIDLKDIFLRGASYAWSCFSHTYKQSSSFRQEINRYYHEAYRFRKAIRRQYIPDTDRPDVFFLGGSVSRSSISIPYDQFKLFISSTQKFHHKVQVFLHDALESNTYSRCLANEPVTFVLAYLLVVSPMWIAWFLYSWRFGSRK</sequence>
<evidence type="ECO:0000256" key="1">
    <source>
        <dbReference type="SAM" id="Coils"/>
    </source>
</evidence>
<proteinExistence type="predicted"/>
<keyword evidence="1" id="KW-0175">Coiled coil</keyword>
<organism evidence="4 5">
    <name type="scientific">Setaria viridis</name>
    <name type="common">Green bristlegrass</name>
    <name type="synonym">Setaria italica subsp. viridis</name>
    <dbReference type="NCBI Taxonomy" id="4556"/>
    <lineage>
        <taxon>Eukaryota</taxon>
        <taxon>Viridiplantae</taxon>
        <taxon>Streptophyta</taxon>
        <taxon>Embryophyta</taxon>
        <taxon>Tracheophyta</taxon>
        <taxon>Spermatophyta</taxon>
        <taxon>Magnoliopsida</taxon>
        <taxon>Liliopsida</taxon>
        <taxon>Poales</taxon>
        <taxon>Poaceae</taxon>
        <taxon>PACMAD clade</taxon>
        <taxon>Panicoideae</taxon>
        <taxon>Panicodae</taxon>
        <taxon>Paniceae</taxon>
        <taxon>Cenchrinae</taxon>
        <taxon>Setaria</taxon>
    </lineage>
</organism>
<evidence type="ECO:0000256" key="3">
    <source>
        <dbReference type="SAM" id="SignalP"/>
    </source>
</evidence>
<dbReference type="EMBL" id="CM016552">
    <property type="protein sequence ID" value="TKW38759.1"/>
    <property type="molecule type" value="Genomic_DNA"/>
</dbReference>
<keyword evidence="2" id="KW-1133">Transmembrane helix</keyword>
<feature type="coiled-coil region" evidence="1">
    <location>
        <begin position="143"/>
        <end position="191"/>
    </location>
</feature>
<dbReference type="PANTHER" id="PTHR34360:SF2">
    <property type="entry name" value="MYOSIN HEAVY CHAIN-LIKE PROTEIN"/>
    <property type="match status" value="1"/>
</dbReference>
<accession>A0A4U6WCM8</accession>
<name>A0A4U6WCM8_SETVI</name>
<feature type="chain" id="PRO_5020823775" description="DUF641 domain-containing protein" evidence="3">
    <location>
        <begin position="26"/>
        <end position="383"/>
    </location>
</feature>
<keyword evidence="5" id="KW-1185">Reference proteome</keyword>